<keyword evidence="13" id="KW-0326">Glycosidase</keyword>
<gene>
    <name evidence="9 13" type="primary">ung</name>
    <name evidence="13" type="ORF">ACFONL_15340</name>
</gene>
<evidence type="ECO:0000256" key="4">
    <source>
        <dbReference type="ARBA" id="ARBA00012030"/>
    </source>
</evidence>
<evidence type="ECO:0000256" key="5">
    <source>
        <dbReference type="ARBA" id="ARBA00018429"/>
    </source>
</evidence>
<evidence type="ECO:0000313" key="13">
    <source>
        <dbReference type="EMBL" id="MFC3638720.1"/>
    </source>
</evidence>
<dbReference type="Proteomes" id="UP001595704">
    <property type="component" value="Unassembled WGS sequence"/>
</dbReference>
<comment type="function">
    <text evidence="2 9 11">Excises uracil residues from the DNA which can arise as a result of misincorporation of dUMP residues by DNA polymerase or due to deamination of cytosine.</text>
</comment>
<dbReference type="Pfam" id="PF03167">
    <property type="entry name" value="UDG"/>
    <property type="match status" value="1"/>
</dbReference>
<reference evidence="14" key="1">
    <citation type="journal article" date="2019" name="Int. J. Syst. Evol. Microbiol.">
        <title>The Global Catalogue of Microorganisms (GCM) 10K type strain sequencing project: providing services to taxonomists for standard genome sequencing and annotation.</title>
        <authorList>
            <consortium name="The Broad Institute Genomics Platform"/>
            <consortium name="The Broad Institute Genome Sequencing Center for Infectious Disease"/>
            <person name="Wu L."/>
            <person name="Ma J."/>
        </authorList>
    </citation>
    <scope>NUCLEOTIDE SEQUENCE [LARGE SCALE GENOMIC DNA]</scope>
    <source>
        <strain evidence="14">KCTC 42282</strain>
    </source>
</reference>
<dbReference type="EC" id="3.2.2.27" evidence="4 9"/>
<evidence type="ECO:0000256" key="10">
    <source>
        <dbReference type="PROSITE-ProRule" id="PRU10072"/>
    </source>
</evidence>
<keyword evidence="8 9" id="KW-0234">DNA repair</keyword>
<evidence type="ECO:0000256" key="2">
    <source>
        <dbReference type="ARBA" id="ARBA00002631"/>
    </source>
</evidence>
<feature type="active site" description="Proton acceptor" evidence="9 10">
    <location>
        <position position="87"/>
    </location>
</feature>
<organism evidence="13 14">
    <name type="scientific">Camelimonas fluminis</name>
    <dbReference type="NCBI Taxonomy" id="1576911"/>
    <lineage>
        <taxon>Bacteria</taxon>
        <taxon>Pseudomonadati</taxon>
        <taxon>Pseudomonadota</taxon>
        <taxon>Alphaproteobacteria</taxon>
        <taxon>Hyphomicrobiales</taxon>
        <taxon>Chelatococcaceae</taxon>
        <taxon>Camelimonas</taxon>
    </lineage>
</organism>
<evidence type="ECO:0000256" key="9">
    <source>
        <dbReference type="HAMAP-Rule" id="MF_00148"/>
    </source>
</evidence>
<dbReference type="SMART" id="SM00987">
    <property type="entry name" value="UreE_C"/>
    <property type="match status" value="1"/>
</dbReference>
<dbReference type="NCBIfam" id="NF003589">
    <property type="entry name" value="PRK05254.1-2"/>
    <property type="match status" value="1"/>
</dbReference>
<dbReference type="PROSITE" id="PS00130">
    <property type="entry name" value="U_DNA_GLYCOSYLASE"/>
    <property type="match status" value="1"/>
</dbReference>
<dbReference type="InterPro" id="IPR002043">
    <property type="entry name" value="UDG_fam1"/>
</dbReference>
<accession>A0ABV7UJV6</accession>
<dbReference type="CDD" id="cd10027">
    <property type="entry name" value="UDG-F1-like"/>
    <property type="match status" value="1"/>
</dbReference>
<evidence type="ECO:0000313" key="14">
    <source>
        <dbReference type="Proteomes" id="UP001595704"/>
    </source>
</evidence>
<keyword evidence="7 9" id="KW-0378">Hydrolase</keyword>
<dbReference type="NCBIfam" id="NF003588">
    <property type="entry name" value="PRK05254.1-1"/>
    <property type="match status" value="1"/>
</dbReference>
<evidence type="ECO:0000259" key="12">
    <source>
        <dbReference type="SMART" id="SM00986"/>
    </source>
</evidence>
<dbReference type="GO" id="GO:0004844">
    <property type="term" value="F:uracil DNA N-glycosylase activity"/>
    <property type="evidence" value="ECO:0007669"/>
    <property type="project" value="UniProtKB-EC"/>
</dbReference>
<dbReference type="Gene3D" id="3.40.470.10">
    <property type="entry name" value="Uracil-DNA glycosylase-like domain"/>
    <property type="match status" value="1"/>
</dbReference>
<dbReference type="NCBIfam" id="NF003592">
    <property type="entry name" value="PRK05254.1-5"/>
    <property type="match status" value="1"/>
</dbReference>
<dbReference type="PANTHER" id="PTHR11264">
    <property type="entry name" value="URACIL-DNA GLYCOSYLASE"/>
    <property type="match status" value="1"/>
</dbReference>
<comment type="subcellular location">
    <subcellularLocation>
        <location evidence="9">Cytoplasm</location>
    </subcellularLocation>
</comment>
<dbReference type="SMART" id="SM00986">
    <property type="entry name" value="UDG"/>
    <property type="match status" value="1"/>
</dbReference>
<evidence type="ECO:0000256" key="11">
    <source>
        <dbReference type="RuleBase" id="RU003780"/>
    </source>
</evidence>
<dbReference type="NCBIfam" id="TIGR00628">
    <property type="entry name" value="ung"/>
    <property type="match status" value="1"/>
</dbReference>
<evidence type="ECO:0000256" key="6">
    <source>
        <dbReference type="ARBA" id="ARBA00022763"/>
    </source>
</evidence>
<dbReference type="SUPFAM" id="SSF52141">
    <property type="entry name" value="Uracil-DNA glycosylase-like"/>
    <property type="match status" value="1"/>
</dbReference>
<keyword evidence="9" id="KW-0963">Cytoplasm</keyword>
<protein>
    <recommendedName>
        <fullName evidence="5 9">Uracil-DNA glycosylase</fullName>
        <shortName evidence="9">UDG</shortName>
        <ecNumber evidence="4 9">3.2.2.27</ecNumber>
    </recommendedName>
</protein>
<dbReference type="PANTHER" id="PTHR11264:SF0">
    <property type="entry name" value="URACIL-DNA GLYCOSYLASE"/>
    <property type="match status" value="1"/>
</dbReference>
<sequence>MTVAPPAAIRAPASTPAYAGAVARFQASGNGWAALAFFRSGKAAQAAARADARHDAGAHILPPADQVFTALTLTPPEAVKVVILGQDPYPTPGDAHGLAFSVDRDAAPPRSLRNIFRELTDDLGAPTPATGRLSGWAHQGVLLLNASLTVEAGAAGAHRKFGWEALADEVIASLAGGDRPVVFILWGADARKFAPLIDSLDAGGRHLVIESAHPSPLSARRGFFGSRPFSQANAFLKANGRGVIDWGRTA</sequence>
<evidence type="ECO:0000256" key="3">
    <source>
        <dbReference type="ARBA" id="ARBA00008184"/>
    </source>
</evidence>
<proteinExistence type="inferred from homology"/>
<dbReference type="InterPro" id="IPR005122">
    <property type="entry name" value="Uracil-DNA_glycosylase-like"/>
</dbReference>
<dbReference type="InterPro" id="IPR018085">
    <property type="entry name" value="Ura-DNA_Glyclase_AS"/>
</dbReference>
<evidence type="ECO:0000256" key="7">
    <source>
        <dbReference type="ARBA" id="ARBA00022801"/>
    </source>
</evidence>
<dbReference type="InterPro" id="IPR036895">
    <property type="entry name" value="Uracil-DNA_glycosylase-like_sf"/>
</dbReference>
<feature type="domain" description="Uracil-DNA glycosylase-like" evidence="12">
    <location>
        <begin position="72"/>
        <end position="236"/>
    </location>
</feature>
<name>A0ABV7UJV6_9HYPH</name>
<comment type="similarity">
    <text evidence="3 9 11">Belongs to the uracil-DNA glycosylase (UDG) superfamily. UNG family.</text>
</comment>
<comment type="catalytic activity">
    <reaction evidence="1 9 11">
        <text>Hydrolyzes single-stranded DNA or mismatched double-stranded DNA and polynucleotides, releasing free uracil.</text>
        <dbReference type="EC" id="3.2.2.27"/>
    </reaction>
</comment>
<dbReference type="HAMAP" id="MF_00148">
    <property type="entry name" value="UDG"/>
    <property type="match status" value="1"/>
</dbReference>
<dbReference type="RefSeq" id="WP_191319098.1">
    <property type="nucleotide sequence ID" value="NZ_BNCG01000006.1"/>
</dbReference>
<dbReference type="EMBL" id="JBHRYC010000077">
    <property type="protein sequence ID" value="MFC3638720.1"/>
    <property type="molecule type" value="Genomic_DNA"/>
</dbReference>
<evidence type="ECO:0000256" key="8">
    <source>
        <dbReference type="ARBA" id="ARBA00023204"/>
    </source>
</evidence>
<keyword evidence="14" id="KW-1185">Reference proteome</keyword>
<keyword evidence="6 9" id="KW-0227">DNA damage</keyword>
<comment type="caution">
    <text evidence="13">The sequence shown here is derived from an EMBL/GenBank/DDBJ whole genome shotgun (WGS) entry which is preliminary data.</text>
</comment>
<evidence type="ECO:0000256" key="1">
    <source>
        <dbReference type="ARBA" id="ARBA00001400"/>
    </source>
</evidence>